<dbReference type="Gene3D" id="3.90.1510.10">
    <property type="entry name" value="Glycerate kinase, domain 2"/>
    <property type="match status" value="1"/>
</dbReference>
<evidence type="ECO:0000256" key="3">
    <source>
        <dbReference type="ARBA" id="ARBA00022777"/>
    </source>
</evidence>
<name>A0ABW4RQW0_9ACTN</name>
<dbReference type="PANTHER" id="PTHR21599:SF0">
    <property type="entry name" value="GLYCERATE KINASE"/>
    <property type="match status" value="1"/>
</dbReference>
<evidence type="ECO:0000313" key="5">
    <source>
        <dbReference type="Proteomes" id="UP001597326"/>
    </source>
</evidence>
<dbReference type="Pfam" id="PF02595">
    <property type="entry name" value="Gly_kinase"/>
    <property type="match status" value="1"/>
</dbReference>
<keyword evidence="5" id="KW-1185">Reference proteome</keyword>
<dbReference type="InterPro" id="IPR004381">
    <property type="entry name" value="Glycerate_kinase"/>
</dbReference>
<dbReference type="PANTHER" id="PTHR21599">
    <property type="entry name" value="GLYCERATE KINASE"/>
    <property type="match status" value="1"/>
</dbReference>
<dbReference type="InterPro" id="IPR018197">
    <property type="entry name" value="Glycerate_kinase_RE-like"/>
</dbReference>
<dbReference type="EMBL" id="JBHUFZ010000001">
    <property type="protein sequence ID" value="MFD1888601.1"/>
    <property type="molecule type" value="Genomic_DNA"/>
</dbReference>
<evidence type="ECO:0000256" key="2">
    <source>
        <dbReference type="ARBA" id="ARBA00022679"/>
    </source>
</evidence>
<dbReference type="InterPro" id="IPR018193">
    <property type="entry name" value="Glyc_kinase_flavodox-like_fold"/>
</dbReference>
<organism evidence="4 5">
    <name type="scientific">Luteococcus peritonei</name>
    <dbReference type="NCBI Taxonomy" id="88874"/>
    <lineage>
        <taxon>Bacteria</taxon>
        <taxon>Bacillati</taxon>
        <taxon>Actinomycetota</taxon>
        <taxon>Actinomycetes</taxon>
        <taxon>Propionibacteriales</taxon>
        <taxon>Propionibacteriaceae</taxon>
        <taxon>Luteococcus</taxon>
    </lineage>
</organism>
<gene>
    <name evidence="4" type="ORF">ACFSCS_00160</name>
</gene>
<accession>A0ABW4RQW0</accession>
<dbReference type="Gene3D" id="3.40.50.10350">
    <property type="entry name" value="Glycerate kinase, domain 1"/>
    <property type="match status" value="1"/>
</dbReference>
<protein>
    <submittedName>
        <fullName evidence="4">Glycerate kinase</fullName>
    </submittedName>
</protein>
<proteinExistence type="inferred from homology"/>
<evidence type="ECO:0000256" key="1">
    <source>
        <dbReference type="ARBA" id="ARBA00006284"/>
    </source>
</evidence>
<keyword evidence="2" id="KW-0808">Transferase</keyword>
<dbReference type="GO" id="GO:0016301">
    <property type="term" value="F:kinase activity"/>
    <property type="evidence" value="ECO:0007669"/>
    <property type="project" value="UniProtKB-KW"/>
</dbReference>
<dbReference type="Proteomes" id="UP001597326">
    <property type="component" value="Unassembled WGS sequence"/>
</dbReference>
<dbReference type="SUPFAM" id="SSF110738">
    <property type="entry name" value="Glycerate kinase I"/>
    <property type="match status" value="1"/>
</dbReference>
<keyword evidence="3 4" id="KW-0418">Kinase</keyword>
<evidence type="ECO:0000313" key="4">
    <source>
        <dbReference type="EMBL" id="MFD1888601.1"/>
    </source>
</evidence>
<dbReference type="InterPro" id="IPR036129">
    <property type="entry name" value="Glycerate_kinase_sf"/>
</dbReference>
<comment type="similarity">
    <text evidence="1">Belongs to the glycerate kinase type-1 family.</text>
</comment>
<dbReference type="RefSeq" id="WP_343871673.1">
    <property type="nucleotide sequence ID" value="NZ_BAAAIX010000001.1"/>
</dbReference>
<comment type="caution">
    <text evidence="4">The sequence shown here is derived from an EMBL/GenBank/DDBJ whole genome shotgun (WGS) entry which is preliminary data.</text>
</comment>
<sequence length="356" mass="36265">MRVVVACGAFTQLTSAQTGAALARAWAELGARCAVVPIGEAGAGFGQAWADLVGAEPAGLWQLDGLQAEVHHRPADGSLCLALRPEALAEQAVDAASSHAAGAALARALADLGPAGGPRQVLLEIAEGAWHDGGAGFLAALGAEADVPLDQGVAALSGITRLDLAPVRELLAGAELHLVTRGEQAERHLTGLRGITSVRGHARGDHPGQMLAIDQALVDLAGAAGVPEAATAAGGGAAGGLGFAVLALGGRVSQGPRLCAELSRLARSMGQADLVVTGYDQLEFGTKGGDLLPEVTELAMQAMKPVVAMSRRNWISARELRTMGIEEAYSLATPDQVLDEKAITEASAASARTWTW</sequence>
<reference evidence="5" key="1">
    <citation type="journal article" date="2019" name="Int. J. Syst. Evol. Microbiol.">
        <title>The Global Catalogue of Microorganisms (GCM) 10K type strain sequencing project: providing services to taxonomists for standard genome sequencing and annotation.</title>
        <authorList>
            <consortium name="The Broad Institute Genomics Platform"/>
            <consortium name="The Broad Institute Genome Sequencing Center for Infectious Disease"/>
            <person name="Wu L."/>
            <person name="Ma J."/>
        </authorList>
    </citation>
    <scope>NUCLEOTIDE SEQUENCE [LARGE SCALE GENOMIC DNA]</scope>
    <source>
        <strain evidence="5">CAIM 431</strain>
    </source>
</reference>